<evidence type="ECO:0000313" key="4">
    <source>
        <dbReference type="EMBL" id="CAF4891444.1"/>
    </source>
</evidence>
<evidence type="ECO:0000256" key="2">
    <source>
        <dbReference type="ARBA" id="ARBA00023268"/>
    </source>
</evidence>
<dbReference type="SUPFAM" id="SSF56672">
    <property type="entry name" value="DNA/RNA polymerases"/>
    <property type="match status" value="1"/>
</dbReference>
<dbReference type="InterPro" id="IPR043502">
    <property type="entry name" value="DNA/RNA_pol_sf"/>
</dbReference>
<dbReference type="OrthoDB" id="417598at2759"/>
<gene>
    <name evidence="4" type="ORF">PMACD_LOCUS10503</name>
</gene>
<dbReference type="Gene3D" id="3.30.70.270">
    <property type="match status" value="1"/>
</dbReference>
<name>A0A821ULI8_9NEOP</name>
<dbReference type="EC" id="2.7.7.49" evidence="1"/>
<dbReference type="InterPro" id="IPR036397">
    <property type="entry name" value="RNaseH_sf"/>
</dbReference>
<dbReference type="InterPro" id="IPR050951">
    <property type="entry name" value="Retrovirus_Pol_polyprotein"/>
</dbReference>
<dbReference type="CDD" id="cd09274">
    <property type="entry name" value="RNase_HI_RT_Ty3"/>
    <property type="match status" value="1"/>
</dbReference>
<dbReference type="GO" id="GO:0003676">
    <property type="term" value="F:nucleic acid binding"/>
    <property type="evidence" value="ECO:0007669"/>
    <property type="project" value="InterPro"/>
</dbReference>
<accession>A0A821ULI8</accession>
<dbReference type="FunFam" id="3.30.70.270:FF:000020">
    <property type="entry name" value="Transposon Tf2-6 polyprotein-like Protein"/>
    <property type="match status" value="1"/>
</dbReference>
<dbReference type="SUPFAM" id="SSF53098">
    <property type="entry name" value="Ribonuclease H-like"/>
    <property type="match status" value="1"/>
</dbReference>
<feature type="domain" description="Reverse transcriptase/retrotransposon-derived protein RNase H-like" evidence="3">
    <location>
        <begin position="81"/>
        <end position="180"/>
    </location>
</feature>
<dbReference type="PANTHER" id="PTHR37984:SF5">
    <property type="entry name" value="PROTEIN NYNRIN-LIKE"/>
    <property type="match status" value="1"/>
</dbReference>
<dbReference type="EMBL" id="CAJOBZ010000031">
    <property type="protein sequence ID" value="CAF4891444.1"/>
    <property type="molecule type" value="Genomic_DNA"/>
</dbReference>
<dbReference type="Proteomes" id="UP000663880">
    <property type="component" value="Unassembled WGS sequence"/>
</dbReference>
<dbReference type="InterPro" id="IPR012337">
    <property type="entry name" value="RNaseH-like_sf"/>
</dbReference>
<comment type="caution">
    <text evidence="4">The sequence shown here is derived from an EMBL/GenBank/DDBJ whole genome shotgun (WGS) entry which is preliminary data.</text>
</comment>
<evidence type="ECO:0000313" key="5">
    <source>
        <dbReference type="Proteomes" id="UP000663880"/>
    </source>
</evidence>
<dbReference type="Pfam" id="PF17919">
    <property type="entry name" value="RT_RNaseH_2"/>
    <property type="match status" value="1"/>
</dbReference>
<dbReference type="InterPro" id="IPR041577">
    <property type="entry name" value="RT_RNaseH_2"/>
</dbReference>
<keyword evidence="2" id="KW-0511">Multifunctional enzyme</keyword>
<keyword evidence="5" id="KW-1185">Reference proteome</keyword>
<dbReference type="InterPro" id="IPR043128">
    <property type="entry name" value="Rev_trsase/Diguanyl_cyclase"/>
</dbReference>
<dbReference type="Gene3D" id="3.30.420.10">
    <property type="entry name" value="Ribonuclease H-like superfamily/Ribonuclease H"/>
    <property type="match status" value="1"/>
</dbReference>
<protein>
    <recommendedName>
        <fullName evidence="1">RNA-directed DNA polymerase</fullName>
        <ecNumber evidence="1">2.7.7.49</ecNumber>
    </recommendedName>
</protein>
<sequence>MKKFSFLNTEVEYLGRTITNGEVRPSKSKIAALINSPEPKNVRQVRQFLGLAGYFRKYVENYAFKTTCISRLTKKDFEFKWGEEQKRARADIIKCLTSEPVLAIFNPTLLTEVHTDASSQGYGVVLLQIHRDGSKSVVAYYSQVTTGLEVRYHSYELETLAVVRALRHFRHYRIGIEFKVVSDCNALKATQNKKELLPRVARWWVYLKDFTFTIVYRKGVLMPHADYLSNPIRIVNSIDKPRNWAQIAQSGHCLTCISNKRVPRAPLQPITSWTKPDVAFHTLHMDMLGPLQESNGYKHVMVVVDAFSKYCLLYLNITRQKTTQASPLNLLVGTEGTTPAIQALVRDVTVDCSSSVRQSLRELDRQRTAERLKQNQRRQDEYVNKRQHPTRAFQVEKSISSGAGTEDIYTPSLWYYQYFTFLHAKQNPAVQGVDNYDDCDSGSERIVNHQEEDTQSLDNISVFLRSPKLKQQTVLQLLKKSASYDDGGERHIAITQSLVYMIIKDNIPLSCVEKEGLQQFVEN</sequence>
<proteinExistence type="predicted"/>
<dbReference type="AlphaFoldDB" id="A0A821ULI8"/>
<organism evidence="4 5">
    <name type="scientific">Pieris macdunnoughi</name>
    <dbReference type="NCBI Taxonomy" id="345717"/>
    <lineage>
        <taxon>Eukaryota</taxon>
        <taxon>Metazoa</taxon>
        <taxon>Ecdysozoa</taxon>
        <taxon>Arthropoda</taxon>
        <taxon>Hexapoda</taxon>
        <taxon>Insecta</taxon>
        <taxon>Pterygota</taxon>
        <taxon>Neoptera</taxon>
        <taxon>Endopterygota</taxon>
        <taxon>Lepidoptera</taxon>
        <taxon>Glossata</taxon>
        <taxon>Ditrysia</taxon>
        <taxon>Papilionoidea</taxon>
        <taxon>Pieridae</taxon>
        <taxon>Pierinae</taxon>
        <taxon>Pieris</taxon>
    </lineage>
</organism>
<reference evidence="4" key="1">
    <citation type="submission" date="2021-02" db="EMBL/GenBank/DDBJ databases">
        <authorList>
            <person name="Steward A R."/>
        </authorList>
    </citation>
    <scope>NUCLEOTIDE SEQUENCE</scope>
</reference>
<evidence type="ECO:0000256" key="1">
    <source>
        <dbReference type="ARBA" id="ARBA00012493"/>
    </source>
</evidence>
<dbReference type="PANTHER" id="PTHR37984">
    <property type="entry name" value="PROTEIN CBG26694"/>
    <property type="match status" value="1"/>
</dbReference>
<dbReference type="GO" id="GO:0003964">
    <property type="term" value="F:RNA-directed DNA polymerase activity"/>
    <property type="evidence" value="ECO:0007669"/>
    <property type="project" value="UniProtKB-EC"/>
</dbReference>
<dbReference type="GO" id="GO:0042575">
    <property type="term" value="C:DNA polymerase complex"/>
    <property type="evidence" value="ECO:0007669"/>
    <property type="project" value="UniProtKB-ARBA"/>
</dbReference>
<evidence type="ECO:0000259" key="3">
    <source>
        <dbReference type="Pfam" id="PF17919"/>
    </source>
</evidence>